<dbReference type="InterPro" id="IPR042104">
    <property type="entry name" value="PKS_dehydratase_sf"/>
</dbReference>
<dbReference type="SMART" id="SM00829">
    <property type="entry name" value="PKS_ER"/>
    <property type="match status" value="1"/>
</dbReference>
<dbReference type="Pfam" id="PF13602">
    <property type="entry name" value="ADH_zinc_N_2"/>
    <property type="match status" value="1"/>
</dbReference>
<feature type="region of interest" description="C-terminal hotdog fold" evidence="7">
    <location>
        <begin position="1147"/>
        <end position="1297"/>
    </location>
</feature>
<dbReference type="InterPro" id="IPR020843">
    <property type="entry name" value="ER"/>
</dbReference>
<feature type="region of interest" description="N-terminal hotdog fold" evidence="7">
    <location>
        <begin position="985"/>
        <end position="1132"/>
    </location>
</feature>
<dbReference type="PROSITE" id="PS00606">
    <property type="entry name" value="KS3_1"/>
    <property type="match status" value="1"/>
</dbReference>
<dbReference type="GO" id="GO:0006633">
    <property type="term" value="P:fatty acid biosynthetic process"/>
    <property type="evidence" value="ECO:0007669"/>
    <property type="project" value="InterPro"/>
</dbReference>
<dbReference type="Pfam" id="PF02801">
    <property type="entry name" value="Ketoacyl-synt_C"/>
    <property type="match status" value="1"/>
</dbReference>
<dbReference type="InterPro" id="IPR057326">
    <property type="entry name" value="KR_dom"/>
</dbReference>
<dbReference type="InterPro" id="IPR018201">
    <property type="entry name" value="Ketoacyl_synth_AS"/>
</dbReference>
<dbReference type="InterPro" id="IPR036291">
    <property type="entry name" value="NAD(P)-bd_dom_sf"/>
</dbReference>
<dbReference type="InterPro" id="IPR020807">
    <property type="entry name" value="PKS_DH"/>
</dbReference>
<gene>
    <name evidence="10" type="primary">pks22</name>
</gene>
<dbReference type="InterPro" id="IPR014043">
    <property type="entry name" value="Acyl_transferase_dom"/>
</dbReference>
<dbReference type="InterPro" id="IPR016035">
    <property type="entry name" value="Acyl_Trfase/lysoPLipase"/>
</dbReference>
<dbReference type="SMART" id="SM00826">
    <property type="entry name" value="PKS_DH"/>
    <property type="match status" value="1"/>
</dbReference>
<dbReference type="PANTHER" id="PTHR43775">
    <property type="entry name" value="FATTY ACID SYNTHASE"/>
    <property type="match status" value="1"/>
</dbReference>
<dbReference type="InterPro" id="IPR020841">
    <property type="entry name" value="PKS_Beta-ketoAc_synthase_dom"/>
</dbReference>
<dbReference type="Gene3D" id="3.10.129.110">
    <property type="entry name" value="Polyketide synthase dehydratase"/>
    <property type="match status" value="1"/>
</dbReference>
<keyword evidence="3" id="KW-0808">Transferase</keyword>
<evidence type="ECO:0000256" key="4">
    <source>
        <dbReference type="ARBA" id="ARBA00023002"/>
    </source>
</evidence>
<dbReference type="SUPFAM" id="SSF50129">
    <property type="entry name" value="GroES-like"/>
    <property type="match status" value="1"/>
</dbReference>
<dbReference type="SUPFAM" id="SSF52151">
    <property type="entry name" value="FabD/lysophospholipase-like"/>
    <property type="match status" value="1"/>
</dbReference>
<dbReference type="GO" id="GO:0016491">
    <property type="term" value="F:oxidoreductase activity"/>
    <property type="evidence" value="ECO:0007669"/>
    <property type="project" value="UniProtKB-KW"/>
</dbReference>
<evidence type="ECO:0000256" key="7">
    <source>
        <dbReference type="PROSITE-ProRule" id="PRU01363"/>
    </source>
</evidence>
<dbReference type="SUPFAM" id="SSF51735">
    <property type="entry name" value="NAD(P)-binding Rossmann-fold domains"/>
    <property type="match status" value="2"/>
</dbReference>
<evidence type="ECO:0000256" key="5">
    <source>
        <dbReference type="ARBA" id="ARBA00023268"/>
    </source>
</evidence>
<dbReference type="InterPro" id="IPR014030">
    <property type="entry name" value="Ketoacyl_synth_N"/>
</dbReference>
<reference evidence="10" key="1">
    <citation type="submission" date="2016-05" db="EMBL/GenBank/DDBJ databases">
        <authorList>
            <person name="Lavstsen T."/>
            <person name="Jespersen J.S."/>
        </authorList>
    </citation>
    <scope>NUCLEOTIDE SEQUENCE</scope>
    <source>
        <strain evidence="10">NK17</strain>
    </source>
</reference>
<dbReference type="Pfam" id="PF21089">
    <property type="entry name" value="PKS_DH_N"/>
    <property type="match status" value="1"/>
</dbReference>
<feature type="active site" description="Proton donor; for dehydratase activity" evidence="7">
    <location>
        <position position="1212"/>
    </location>
</feature>
<name>A0A1P8NTI8_PESMI</name>
<keyword evidence="1" id="KW-0596">Phosphopantetheine</keyword>
<dbReference type="Pfam" id="PF08659">
    <property type="entry name" value="KR"/>
    <property type="match status" value="1"/>
</dbReference>
<dbReference type="InterPro" id="IPR049900">
    <property type="entry name" value="PKS_mFAS_DH"/>
</dbReference>
<evidence type="ECO:0000256" key="3">
    <source>
        <dbReference type="ARBA" id="ARBA00022679"/>
    </source>
</evidence>
<dbReference type="Pfam" id="PF00109">
    <property type="entry name" value="ketoacyl-synt"/>
    <property type="match status" value="1"/>
</dbReference>
<dbReference type="InterPro" id="IPR049552">
    <property type="entry name" value="PKS_DH_N"/>
</dbReference>
<dbReference type="Gene3D" id="3.40.47.10">
    <property type="match status" value="1"/>
</dbReference>
<dbReference type="InterPro" id="IPR013968">
    <property type="entry name" value="PKS_KR"/>
</dbReference>
<dbReference type="InterPro" id="IPR013154">
    <property type="entry name" value="ADH-like_N"/>
</dbReference>
<evidence type="ECO:0000259" key="9">
    <source>
        <dbReference type="PROSITE" id="PS52019"/>
    </source>
</evidence>
<dbReference type="GO" id="GO:0004312">
    <property type="term" value="F:fatty acid synthase activity"/>
    <property type="evidence" value="ECO:0007669"/>
    <property type="project" value="TreeGrafter"/>
</dbReference>
<organism evidence="10">
    <name type="scientific">Pestalotiopsis microspora</name>
    <dbReference type="NCBI Taxonomy" id="85828"/>
    <lineage>
        <taxon>Eukaryota</taxon>
        <taxon>Fungi</taxon>
        <taxon>Dikarya</taxon>
        <taxon>Ascomycota</taxon>
        <taxon>Pezizomycotina</taxon>
        <taxon>Sordariomycetes</taxon>
        <taxon>Xylariomycetidae</taxon>
        <taxon>Amphisphaeriales</taxon>
        <taxon>Sporocadaceae</taxon>
        <taxon>Pestalotiopsis</taxon>
    </lineage>
</organism>
<dbReference type="PROSITE" id="PS52019">
    <property type="entry name" value="PKS_MFAS_DH"/>
    <property type="match status" value="1"/>
</dbReference>
<protein>
    <submittedName>
        <fullName evidence="10">Polyketide synthase</fullName>
    </submittedName>
</protein>
<keyword evidence="4" id="KW-0560">Oxidoreductase</keyword>
<dbReference type="SMART" id="SM00822">
    <property type="entry name" value="PKS_KR"/>
    <property type="match status" value="1"/>
</dbReference>
<dbReference type="GO" id="GO:1901336">
    <property type="term" value="P:lactone biosynthetic process"/>
    <property type="evidence" value="ECO:0007669"/>
    <property type="project" value="UniProtKB-ARBA"/>
</dbReference>
<dbReference type="SUPFAM" id="SSF47336">
    <property type="entry name" value="ACP-like"/>
    <property type="match status" value="1"/>
</dbReference>
<dbReference type="InterPro" id="IPR016036">
    <property type="entry name" value="Malonyl_transacylase_ACP-bd"/>
</dbReference>
<dbReference type="SMART" id="SM00827">
    <property type="entry name" value="PKS_AT"/>
    <property type="match status" value="1"/>
</dbReference>
<dbReference type="PROSITE" id="PS52004">
    <property type="entry name" value="KS3_2"/>
    <property type="match status" value="1"/>
</dbReference>
<dbReference type="Pfam" id="PF14765">
    <property type="entry name" value="PS-DH"/>
    <property type="match status" value="1"/>
</dbReference>
<dbReference type="GO" id="GO:0004315">
    <property type="term" value="F:3-oxoacyl-[acyl-carrier-protein] synthase activity"/>
    <property type="evidence" value="ECO:0007669"/>
    <property type="project" value="InterPro"/>
</dbReference>
<dbReference type="SUPFAM" id="SSF55048">
    <property type="entry name" value="Probable ACP-binding domain of malonyl-CoA ACP transacylase"/>
    <property type="match status" value="1"/>
</dbReference>
<dbReference type="Pfam" id="PF00698">
    <property type="entry name" value="Acyl_transf_1"/>
    <property type="match status" value="1"/>
</dbReference>
<dbReference type="GO" id="GO:0044550">
    <property type="term" value="P:secondary metabolite biosynthetic process"/>
    <property type="evidence" value="ECO:0007669"/>
    <property type="project" value="UniProtKB-ARBA"/>
</dbReference>
<keyword evidence="2" id="KW-0597">Phosphoprotein</keyword>
<dbReference type="InterPro" id="IPR001227">
    <property type="entry name" value="Ac_transferase_dom_sf"/>
</dbReference>
<evidence type="ECO:0000256" key="2">
    <source>
        <dbReference type="ARBA" id="ARBA00022553"/>
    </source>
</evidence>
<dbReference type="SMART" id="SM00825">
    <property type="entry name" value="PKS_KS"/>
    <property type="match status" value="1"/>
</dbReference>
<dbReference type="PANTHER" id="PTHR43775:SF50">
    <property type="entry name" value="HIGHLY REDUCING POLYKETIDE SYNTHASE SRDA"/>
    <property type="match status" value="1"/>
</dbReference>
<dbReference type="Gene3D" id="3.40.50.720">
    <property type="entry name" value="NAD(P)-binding Rossmann-like Domain"/>
    <property type="match status" value="3"/>
</dbReference>
<dbReference type="InterPro" id="IPR011032">
    <property type="entry name" value="GroES-like_sf"/>
</dbReference>
<evidence type="ECO:0000259" key="8">
    <source>
        <dbReference type="PROSITE" id="PS52004"/>
    </source>
</evidence>
<dbReference type="InterPro" id="IPR014031">
    <property type="entry name" value="Ketoacyl_synth_C"/>
</dbReference>
<keyword evidence="5" id="KW-0511">Multifunctional enzyme</keyword>
<dbReference type="InterPro" id="IPR016039">
    <property type="entry name" value="Thiolase-like"/>
</dbReference>
<dbReference type="CDD" id="cd05195">
    <property type="entry name" value="enoyl_red"/>
    <property type="match status" value="1"/>
</dbReference>
<accession>A0A1P8NTI8</accession>
<dbReference type="Pfam" id="PF08240">
    <property type="entry name" value="ADH_N"/>
    <property type="match status" value="1"/>
</dbReference>
<dbReference type="InterPro" id="IPR032821">
    <property type="entry name" value="PKS_assoc"/>
</dbReference>
<feature type="domain" description="Ketosynthase family 3 (KS3)" evidence="8">
    <location>
        <begin position="41"/>
        <end position="463"/>
    </location>
</feature>
<dbReference type="CDD" id="cd00833">
    <property type="entry name" value="PKS"/>
    <property type="match status" value="1"/>
</dbReference>
<evidence type="ECO:0000256" key="6">
    <source>
        <dbReference type="ARBA" id="ARBA00023315"/>
    </source>
</evidence>
<dbReference type="EMBL" id="KX190804">
    <property type="protein sequence ID" value="APX43993.1"/>
    <property type="molecule type" value="mRNA"/>
</dbReference>
<dbReference type="InterPro" id="IPR049551">
    <property type="entry name" value="PKS_DH_C"/>
</dbReference>
<evidence type="ECO:0000256" key="1">
    <source>
        <dbReference type="ARBA" id="ARBA00022450"/>
    </source>
</evidence>
<sequence length="2457" mass="265665">MDSLKSANTSEASSVVLVNGFQREQSAVGSEAVSVSGSPQGDALCIVGMACRLPGDISSPADLWQFLVDQKSAQGTVPAERYNIEGYYHPDANRSGSMNVPGGYFIKDDVREFDNSFFGINNLEATYMDPQQRKLLQVVYECLQSSGTTMESVSGSKTGVFVANFSVDFQPMQARDPDYIHRYQASGSGATIMSNRISHVLNLQGPSFTVDTACSSSVYALHQAANAIKTGDCESAIVASANLIMSPEPHIGAAKSGVLSPTGTCHTFDASADGYGRAEAVNAIYIKRLSAALRDGNPIRAIIRGSAINANGRTPGISLPSGEMQEVVMRQAYREAGLKLTETDYVECHGTGTPVGDPIEVDAVGRCFSRPVGPPLLIGSVKTNVGHSEGASGLTSIIKVVKSMEEGRIAPSYGVKTLNPKLVLAERNVKVATHMEEWPRALRRASINSFGYGGANAHVILESTESYLGLSAPKEIMELEEKKPVTTENHVLLPVSAGSANSLKTVAEQVSAAASRCSSREELQNLAYTLTHGRDQLSFRGYVLASVDGTETVKVTKTSVAEKRTNDALPYGFVFTGQGAQYAGMAKELLSESQLFLETIHKLDKVLQALPAPYAPSWTLEQTLLDSPETSRISDAERSQPICTAVQIGLVEMLRSYGIKPTSVVGHSSGEMAAAYAAGMLSASQAILVAYFRGFSVKSLTSKGRMMAAGLGPDDAKSLLEAKGLQAEARVACVNSPESVTLSGSPSAIDALEAELTGQGKFARKLETNGRAYHSHMMEEIGPLYQSLIEPVLVASETEDSDSGFSSDDSSNSGKAKVLMFSSVGHNPERLSVLDSSMGLETNAAYWRQNLEQPVQFSSALKSLAQAAISSSPKKMQLVEIGPHSALKGPIQQIRKSMGVDEKSLPYLSTLIRKENADAAVKTLAGSLFVLGHSIELDSVNKSNGSSSKRFLTALAPYPWDYSAGLLWNEPRTSIELRNRKYLRHELLGTPALTGNGIDYTWRNCLKPKEMPWIEDHKLEDQVVFPGAGYMAMAIEAVSQVTGIKHQLKDGSKKDVGFELRNVNISAALVIPNETDEAAKDLELHTTMSRRKISGANASADWHDFNISSIFWTTNQTKVHCTGSIRVVERRNVDATCTTVANTEAFDHWARTGRWYTKWHQEGLQFGPQFRSLTTLRTDSARVRREAIATAKMEPTVSGAYEFYPVHPITIDAGLQAACLSGTAGKVTALKTWLPVFFAEMRIQSPTSAEEGEVHVRSEEMGFSSGRIDGTIRDANGALVVDYRDGRMARYTGKNDISVAQHQLQDSKTEGGDEGLGADPVALYTQRQPTLRVEWHPDVLRLGPESGAALRKAVDSFVEAQTDDVKDDESLAVIGALLTLVGHKQPRMRVLEVGGGEGYKAKEWQHMLGKDTAFPRIQSWQSADLVGDKCELSIEDSEKGAIDAFDVVLIPKLSTSKKSAKVLAKKSDEDNSLASMLSDRGVVIMRKSEAAVDQLEAAGFNVWNMGAQVVLAVKPVTSSEPMAKLQGRDAVIVHSDRASPCTTEFAKILSNYLQTQADVNEVNIVGLEKLHTIKVKDNDLAISLLEVESEFLASISPQAMDDLRRKITDVVPDLLWITGAGMLGNSPDPTLTLSSGLSRAVMLEQPRLRWSVLDIGSALAQKQRHASPVKVEELCSNVVSALVALSEADDCEFISVDGLMHISRYTPDVETNSLFRRRIDPQMVKAETQTLASANPARLTIGRPGVTDTMYFQQTCEPGDSEGPAEGYVDIEVKAVSLNAKDVYAMAGRVETRNKTTAFDFAGVVSAVGPGSSLNVGTRVVAYAPFHIGTTARVPVGCVHPLLDHESFTVVPTLLVVYATALYALHDRAHIRKGESVLIHAGSGGFGIAAIAVAKQLGATVYTTCGSQAKRDYLVKELGVPESHIFSSRDDSFVQGIATATSGRGVDVILNSLVGDLMHCSWEDCLADFGRFVEVGKRELIDAGRLDMRVFLKNATFTAFDLSELFYATNPHNRAIWDRLMVDTLELYRAGKIEPLPTRVFDITEISQAYRYFGNKDRVGKVVISMEDSQALVPVAPPAYLSQFDSEKIYLLAGCLGGLGRSLSRWMMSRGARHFVFLGRSGAAKPSAKQLVDRLEQSGATVHVAAMGLHEALYTRMTNEAWHTGIDPKYQGTWNLHNAVERVAVGYQLDFFLLTSSISGTVGTATESNYCAANGFLDAFARWRRSRGQPCVSVGLGMISEVGYLHENPEIEALLLRKGIQPLNEDELLQVVDLALASEKDAAVSESHLLTGLEADGLRSLTARGFDVTTHGVLVEARAAVLLAAFQAEQEARARASSGSGSAASSASATAAPWFKDCPTAAISAALASEASAPSMQEAILNMMKKRFSSLILMPLDQVDERKALPEFGVDSMIASEFRSWFWAAFRVDVPFLHIMSAQKSLLVLAEFVEEAIVAQK</sequence>
<dbReference type="Gene3D" id="3.90.180.10">
    <property type="entry name" value="Medium-chain alcohol dehydrogenases, catalytic domain"/>
    <property type="match status" value="1"/>
</dbReference>
<proteinExistence type="evidence at transcript level"/>
<dbReference type="InterPro" id="IPR050091">
    <property type="entry name" value="PKS_NRPS_Biosynth_Enz"/>
</dbReference>
<feature type="domain" description="PKS/mFAS DH" evidence="9">
    <location>
        <begin position="985"/>
        <end position="1297"/>
    </location>
</feature>
<evidence type="ECO:0000313" key="10">
    <source>
        <dbReference type="EMBL" id="APX43993.1"/>
    </source>
</evidence>
<keyword evidence="6" id="KW-0012">Acyltransferase</keyword>
<dbReference type="FunFam" id="3.40.50.720:FF:000209">
    <property type="entry name" value="Polyketide synthase Pks12"/>
    <property type="match status" value="1"/>
</dbReference>
<feature type="active site" description="Proton acceptor; for dehydratase activity" evidence="7">
    <location>
        <position position="1017"/>
    </location>
</feature>
<dbReference type="Pfam" id="PF16197">
    <property type="entry name" value="KAsynt_C_assoc"/>
    <property type="match status" value="1"/>
</dbReference>
<dbReference type="SUPFAM" id="SSF53901">
    <property type="entry name" value="Thiolase-like"/>
    <property type="match status" value="1"/>
</dbReference>
<dbReference type="Gene3D" id="3.40.366.10">
    <property type="entry name" value="Malonyl-Coenzyme A Acyl Carrier Protein, domain 2"/>
    <property type="match status" value="1"/>
</dbReference>
<dbReference type="InterPro" id="IPR036736">
    <property type="entry name" value="ACP-like_sf"/>
</dbReference>